<organism evidence="1 2">
    <name type="scientific">Canna indica</name>
    <name type="common">Indian-shot</name>
    <dbReference type="NCBI Taxonomy" id="4628"/>
    <lineage>
        <taxon>Eukaryota</taxon>
        <taxon>Viridiplantae</taxon>
        <taxon>Streptophyta</taxon>
        <taxon>Embryophyta</taxon>
        <taxon>Tracheophyta</taxon>
        <taxon>Spermatophyta</taxon>
        <taxon>Magnoliopsida</taxon>
        <taxon>Liliopsida</taxon>
        <taxon>Zingiberales</taxon>
        <taxon>Cannaceae</taxon>
        <taxon>Canna</taxon>
    </lineage>
</organism>
<evidence type="ECO:0000313" key="2">
    <source>
        <dbReference type="Proteomes" id="UP001327560"/>
    </source>
</evidence>
<dbReference type="Gene3D" id="1.10.630.10">
    <property type="entry name" value="Cytochrome P450"/>
    <property type="match status" value="1"/>
</dbReference>
<dbReference type="AlphaFoldDB" id="A0AAQ3Q1Q6"/>
<dbReference type="Proteomes" id="UP001327560">
    <property type="component" value="Chromosome 1"/>
</dbReference>
<protein>
    <submittedName>
        <fullName evidence="1">Uncharacterized protein</fullName>
    </submittedName>
</protein>
<name>A0AAQ3Q1Q6_9LILI</name>
<dbReference type="GO" id="GO:0016705">
    <property type="term" value="F:oxidoreductase activity, acting on paired donors, with incorporation or reduction of molecular oxygen"/>
    <property type="evidence" value="ECO:0007669"/>
    <property type="project" value="InterPro"/>
</dbReference>
<gene>
    <name evidence="1" type="ORF">Cni_G01929</name>
</gene>
<proteinExistence type="predicted"/>
<accession>A0AAQ3Q1Q6</accession>
<dbReference type="EMBL" id="CP136890">
    <property type="protein sequence ID" value="WOK93234.1"/>
    <property type="molecule type" value="Genomic_DNA"/>
</dbReference>
<dbReference type="GO" id="GO:0005506">
    <property type="term" value="F:iron ion binding"/>
    <property type="evidence" value="ECO:0007669"/>
    <property type="project" value="InterPro"/>
</dbReference>
<dbReference type="GO" id="GO:0020037">
    <property type="term" value="F:heme binding"/>
    <property type="evidence" value="ECO:0007669"/>
    <property type="project" value="InterPro"/>
</dbReference>
<evidence type="ECO:0000313" key="1">
    <source>
        <dbReference type="EMBL" id="WOK93234.1"/>
    </source>
</evidence>
<reference evidence="1 2" key="1">
    <citation type="submission" date="2023-10" db="EMBL/GenBank/DDBJ databases">
        <title>Chromosome-scale genome assembly provides insights into flower coloration mechanisms of Canna indica.</title>
        <authorList>
            <person name="Li C."/>
        </authorList>
    </citation>
    <scope>NUCLEOTIDE SEQUENCE [LARGE SCALE GENOMIC DNA]</scope>
    <source>
        <tissue evidence="1">Flower</tissue>
    </source>
</reference>
<dbReference type="InterPro" id="IPR036396">
    <property type="entry name" value="Cyt_P450_sf"/>
</dbReference>
<keyword evidence="2" id="KW-1185">Reference proteome</keyword>
<sequence>MRDVDGGEVTMRAIEAMPLIASVAYEVLCIEPTVLLQYGRAKQDIVLTSHDAAYEVHVGKMLFGYQLFATKDS</sequence>
<dbReference type="GO" id="GO:0004497">
    <property type="term" value="F:monooxygenase activity"/>
    <property type="evidence" value="ECO:0007669"/>
    <property type="project" value="InterPro"/>
</dbReference>